<reference evidence="1" key="1">
    <citation type="submission" date="2015-10" db="EMBL/GenBank/DDBJ databases">
        <authorList>
            <person name="Martinez-Garcia P.J."/>
            <person name="Crepeau M.W."/>
            <person name="Puiu D."/>
            <person name="Gonzalez-Ibeas D."/>
            <person name="Whalen J."/>
            <person name="Stevens K."/>
            <person name="Paul R."/>
            <person name="Butterfield T."/>
            <person name="Britton M."/>
            <person name="Reagan R."/>
            <person name="Chakraborty S."/>
            <person name="Walawage S.L."/>
            <person name="Vasquez-Gross H.A."/>
            <person name="Cardeno C."/>
            <person name="Famula R."/>
            <person name="Pratt K."/>
            <person name="Kuruganti S."/>
            <person name="Aradhya M.K."/>
            <person name="Leslie C.A."/>
            <person name="Dandekar A.M."/>
            <person name="Salzberg S.L."/>
            <person name="Wegrzyn J.L."/>
            <person name="Langley C.H."/>
            <person name="Neale D.B."/>
        </authorList>
    </citation>
    <scope>NUCLEOTIDE SEQUENCE</scope>
    <source>
        <tissue evidence="1">Leaves</tissue>
    </source>
</reference>
<name>A0A833UKD7_JUGRE</name>
<dbReference type="Proteomes" id="UP000619265">
    <property type="component" value="Unassembled WGS sequence"/>
</dbReference>
<proteinExistence type="predicted"/>
<evidence type="ECO:0000313" key="1">
    <source>
        <dbReference type="EMBL" id="KAF5459348.1"/>
    </source>
</evidence>
<gene>
    <name evidence="1" type="ORF">F2P56_023302</name>
</gene>
<evidence type="ECO:0000313" key="2">
    <source>
        <dbReference type="Proteomes" id="UP000619265"/>
    </source>
</evidence>
<comment type="caution">
    <text evidence="1">The sequence shown here is derived from an EMBL/GenBank/DDBJ whole genome shotgun (WGS) entry which is preliminary data.</text>
</comment>
<reference evidence="1" key="2">
    <citation type="submission" date="2020-03" db="EMBL/GenBank/DDBJ databases">
        <title>Walnut 2.0.</title>
        <authorList>
            <person name="Marrano A."/>
            <person name="Britton M."/>
            <person name="Zimin A.V."/>
            <person name="Zaini P.A."/>
            <person name="Workman R."/>
            <person name="Puiu D."/>
            <person name="Bianco L."/>
            <person name="Allen B.J."/>
            <person name="Troggio M."/>
            <person name="Leslie C.A."/>
            <person name="Timp W."/>
            <person name="Dendekar A."/>
            <person name="Salzberg S.L."/>
            <person name="Neale D.B."/>
        </authorList>
    </citation>
    <scope>NUCLEOTIDE SEQUENCE</scope>
    <source>
        <tissue evidence="1">Leaves</tissue>
    </source>
</reference>
<dbReference type="Gramene" id="Jr10_23970_p1">
    <property type="protein sequence ID" value="cds.Jr10_23970_p1"/>
    <property type="gene ID" value="Jr10_23970"/>
</dbReference>
<organism evidence="1 2">
    <name type="scientific">Juglans regia</name>
    <name type="common">English walnut</name>
    <dbReference type="NCBI Taxonomy" id="51240"/>
    <lineage>
        <taxon>Eukaryota</taxon>
        <taxon>Viridiplantae</taxon>
        <taxon>Streptophyta</taxon>
        <taxon>Embryophyta</taxon>
        <taxon>Tracheophyta</taxon>
        <taxon>Spermatophyta</taxon>
        <taxon>Magnoliopsida</taxon>
        <taxon>eudicotyledons</taxon>
        <taxon>Gunneridae</taxon>
        <taxon>Pentapetalae</taxon>
        <taxon>rosids</taxon>
        <taxon>fabids</taxon>
        <taxon>Fagales</taxon>
        <taxon>Juglandaceae</taxon>
        <taxon>Juglans</taxon>
    </lineage>
</organism>
<dbReference type="EMBL" id="LIHL02000010">
    <property type="protein sequence ID" value="KAF5459348.1"/>
    <property type="molecule type" value="Genomic_DNA"/>
</dbReference>
<accession>A0A833UKD7</accession>
<feature type="non-terminal residue" evidence="1">
    <location>
        <position position="237"/>
    </location>
</feature>
<protein>
    <submittedName>
        <fullName evidence="1">Uncharacterized protein</fullName>
    </submittedName>
</protein>
<sequence length="237" mass="26413">MRIFQVLSLTKYTLECLEGLVPDSPEKQIKIKTLAFSLSSFDSLQLSPPPSLFSLDPHSSCLHAAATSPRRRPNVTVHLHYHRPTQPSPSLALSLSPADLPLSSLSDSQCRVVRSYPPATPPTPPLKLSLSLTVDLLSPSRISLKLLYPLCAAFLHGKAPQELQPIVFQNLEISQTEACVIMAKDRPNWEGLLKWRGSSSLSVRGKDKLQRKLPREKHNLQNSWAVMLLEVLEVKKM</sequence>
<dbReference type="AlphaFoldDB" id="A0A833UKD7"/>